<dbReference type="OrthoDB" id="3021720at2759"/>
<feature type="compositionally biased region" description="Low complexity" evidence="1">
    <location>
        <begin position="8"/>
        <end position="35"/>
    </location>
</feature>
<protein>
    <submittedName>
        <fullName evidence="2">Uncharacterized protein</fullName>
    </submittedName>
</protein>
<dbReference type="RefSeq" id="XP_007764414.1">
    <property type="nucleotide sequence ID" value="XM_007766224.1"/>
</dbReference>
<dbReference type="GeneID" id="19201648"/>
<feature type="region of interest" description="Disordered" evidence="1">
    <location>
        <begin position="1"/>
        <end position="75"/>
    </location>
</feature>
<dbReference type="AlphaFoldDB" id="A0A5M3MZV8"/>
<name>A0A5M3MZV8_CONPW</name>
<sequence length="293" mass="33783">MPHILSMTPTTISPSLMLPSSSYSSSSTASTSTNPPATPPPTPPSHLHKLHRRRSPSPIQNPFHSRPYTPTTPLNDITRILDPAYAPASAKTLTYTQQYAYVDGRGELHDPDYRDFRLPTAHSQKYNQRYSHPFGDDGDEEEEEDEGSWEVGRRRSSEINQRRDRLLSGYDTPLYNYEPTTAYEERGRPQETKESTRSWVRRRSAELTRNYREQPARAVTFEDDEYDLPAEDGEVEGQDEGALEHTENENEKLDGDFTPTCTHSLRRQWHAVMLGLRFTVFRTKRRIRRRLSG</sequence>
<feature type="region of interest" description="Disordered" evidence="1">
    <location>
        <begin position="112"/>
        <end position="199"/>
    </location>
</feature>
<evidence type="ECO:0000256" key="1">
    <source>
        <dbReference type="SAM" id="MobiDB-lite"/>
    </source>
</evidence>
<dbReference type="EMBL" id="JH711574">
    <property type="protein sequence ID" value="EIW84693.1"/>
    <property type="molecule type" value="Genomic_DNA"/>
</dbReference>
<feature type="compositionally biased region" description="Polar residues" evidence="1">
    <location>
        <begin position="57"/>
        <end position="75"/>
    </location>
</feature>
<reference evidence="3" key="1">
    <citation type="journal article" date="2012" name="Science">
        <title>The Paleozoic origin of enzymatic lignin decomposition reconstructed from 31 fungal genomes.</title>
        <authorList>
            <person name="Floudas D."/>
            <person name="Binder M."/>
            <person name="Riley R."/>
            <person name="Barry K."/>
            <person name="Blanchette R.A."/>
            <person name="Henrissat B."/>
            <person name="Martinez A.T."/>
            <person name="Otillar R."/>
            <person name="Spatafora J.W."/>
            <person name="Yadav J.S."/>
            <person name="Aerts A."/>
            <person name="Benoit I."/>
            <person name="Boyd A."/>
            <person name="Carlson A."/>
            <person name="Copeland A."/>
            <person name="Coutinho P.M."/>
            <person name="de Vries R.P."/>
            <person name="Ferreira P."/>
            <person name="Findley K."/>
            <person name="Foster B."/>
            <person name="Gaskell J."/>
            <person name="Glotzer D."/>
            <person name="Gorecki P."/>
            <person name="Heitman J."/>
            <person name="Hesse C."/>
            <person name="Hori C."/>
            <person name="Igarashi K."/>
            <person name="Jurgens J.A."/>
            <person name="Kallen N."/>
            <person name="Kersten P."/>
            <person name="Kohler A."/>
            <person name="Kuees U."/>
            <person name="Kumar T.K.A."/>
            <person name="Kuo A."/>
            <person name="LaButti K."/>
            <person name="Larrondo L.F."/>
            <person name="Lindquist E."/>
            <person name="Ling A."/>
            <person name="Lombard V."/>
            <person name="Lucas S."/>
            <person name="Lundell T."/>
            <person name="Martin R."/>
            <person name="McLaughlin D.J."/>
            <person name="Morgenstern I."/>
            <person name="Morin E."/>
            <person name="Murat C."/>
            <person name="Nagy L.G."/>
            <person name="Nolan M."/>
            <person name="Ohm R.A."/>
            <person name="Patyshakuliyeva A."/>
            <person name="Rokas A."/>
            <person name="Ruiz-Duenas F.J."/>
            <person name="Sabat G."/>
            <person name="Salamov A."/>
            <person name="Samejima M."/>
            <person name="Schmutz J."/>
            <person name="Slot J.C."/>
            <person name="St John F."/>
            <person name="Stenlid J."/>
            <person name="Sun H."/>
            <person name="Sun S."/>
            <person name="Syed K."/>
            <person name="Tsang A."/>
            <person name="Wiebenga A."/>
            <person name="Young D."/>
            <person name="Pisabarro A."/>
            <person name="Eastwood D.C."/>
            <person name="Martin F."/>
            <person name="Cullen D."/>
            <person name="Grigoriev I.V."/>
            <person name="Hibbett D.S."/>
        </authorList>
    </citation>
    <scope>NUCLEOTIDE SEQUENCE [LARGE SCALE GENOMIC DNA]</scope>
    <source>
        <strain evidence="3">RWD-64-598 SS2</strain>
    </source>
</reference>
<feature type="compositionally biased region" description="Basic residues" evidence="1">
    <location>
        <begin position="46"/>
        <end position="55"/>
    </location>
</feature>
<accession>A0A5M3MZV8</accession>
<comment type="caution">
    <text evidence="2">The sequence shown here is derived from an EMBL/GenBank/DDBJ whole genome shotgun (WGS) entry which is preliminary data.</text>
</comment>
<dbReference type="KEGG" id="cput:CONPUDRAFT_141602"/>
<evidence type="ECO:0000313" key="2">
    <source>
        <dbReference type="EMBL" id="EIW84693.1"/>
    </source>
</evidence>
<feature type="compositionally biased region" description="Acidic residues" evidence="1">
    <location>
        <begin position="136"/>
        <end position="148"/>
    </location>
</feature>
<proteinExistence type="predicted"/>
<feature type="compositionally biased region" description="Polar residues" evidence="1">
    <location>
        <begin position="121"/>
        <end position="130"/>
    </location>
</feature>
<gene>
    <name evidence="2" type="ORF">CONPUDRAFT_141602</name>
</gene>
<dbReference type="Proteomes" id="UP000053558">
    <property type="component" value="Unassembled WGS sequence"/>
</dbReference>
<evidence type="ECO:0000313" key="3">
    <source>
        <dbReference type="Proteomes" id="UP000053558"/>
    </source>
</evidence>
<feature type="compositionally biased region" description="Basic and acidic residues" evidence="1">
    <location>
        <begin position="183"/>
        <end position="196"/>
    </location>
</feature>
<feature type="compositionally biased region" description="Basic and acidic residues" evidence="1">
    <location>
        <begin position="151"/>
        <end position="166"/>
    </location>
</feature>
<keyword evidence="3" id="KW-1185">Reference proteome</keyword>
<organism evidence="2 3">
    <name type="scientific">Coniophora puteana (strain RWD-64-598)</name>
    <name type="common">Brown rot fungus</name>
    <dbReference type="NCBI Taxonomy" id="741705"/>
    <lineage>
        <taxon>Eukaryota</taxon>
        <taxon>Fungi</taxon>
        <taxon>Dikarya</taxon>
        <taxon>Basidiomycota</taxon>
        <taxon>Agaricomycotina</taxon>
        <taxon>Agaricomycetes</taxon>
        <taxon>Agaricomycetidae</taxon>
        <taxon>Boletales</taxon>
        <taxon>Coniophorineae</taxon>
        <taxon>Coniophoraceae</taxon>
        <taxon>Coniophora</taxon>
    </lineage>
</organism>
<dbReference type="OMA" id="YEPTTAY"/>